<proteinExistence type="predicted"/>
<protein>
    <submittedName>
        <fullName evidence="1">Uncharacterized protein</fullName>
    </submittedName>
</protein>
<name>A0A9D7F9Q7_9RHOO</name>
<dbReference type="AlphaFoldDB" id="A0A9D7F9Q7"/>
<comment type="caution">
    <text evidence="1">The sequence shown here is derived from an EMBL/GenBank/DDBJ whole genome shotgun (WGS) entry which is preliminary data.</text>
</comment>
<evidence type="ECO:0000313" key="2">
    <source>
        <dbReference type="Proteomes" id="UP000886602"/>
    </source>
</evidence>
<dbReference type="Proteomes" id="UP000886602">
    <property type="component" value="Unassembled WGS sequence"/>
</dbReference>
<dbReference type="EMBL" id="JADJNC010000051">
    <property type="protein sequence ID" value="MBK7424795.1"/>
    <property type="molecule type" value="Genomic_DNA"/>
</dbReference>
<sequence length="82" mass="8811">MEHNISRAQMDEILRRYVEATSNGIFTTADVMLATAEYLGRIIVGMSDTPIAGMQAAQVASDYLVNTVKAGMTAKGFNMGGH</sequence>
<evidence type="ECO:0000313" key="1">
    <source>
        <dbReference type="EMBL" id="MBK7424795.1"/>
    </source>
</evidence>
<accession>A0A9D7F9Q7</accession>
<reference evidence="1" key="1">
    <citation type="submission" date="2020-10" db="EMBL/GenBank/DDBJ databases">
        <title>Connecting structure to function with the recovery of over 1000 high-quality activated sludge metagenome-assembled genomes encoding full-length rRNA genes using long-read sequencing.</title>
        <authorList>
            <person name="Singleton C.M."/>
            <person name="Petriglieri F."/>
            <person name="Kristensen J.M."/>
            <person name="Kirkegaard R.H."/>
            <person name="Michaelsen T.Y."/>
            <person name="Andersen M.H."/>
            <person name="Karst S.M."/>
            <person name="Dueholm M.S."/>
            <person name="Nielsen P.H."/>
            <person name="Albertsen M."/>
        </authorList>
    </citation>
    <scope>NUCLEOTIDE SEQUENCE</scope>
    <source>
        <strain evidence="1">EsbW_18-Q3-R4-48_MAXAC.044</strain>
    </source>
</reference>
<organism evidence="1 2">
    <name type="scientific">Candidatus Propionivibrio dominans</name>
    <dbReference type="NCBI Taxonomy" id="2954373"/>
    <lineage>
        <taxon>Bacteria</taxon>
        <taxon>Pseudomonadati</taxon>
        <taxon>Pseudomonadota</taxon>
        <taxon>Betaproteobacteria</taxon>
        <taxon>Rhodocyclales</taxon>
        <taxon>Rhodocyclaceae</taxon>
        <taxon>Propionivibrio</taxon>
    </lineage>
</organism>
<gene>
    <name evidence="1" type="ORF">IPJ48_17880</name>
</gene>